<comment type="caution">
    <text evidence="1">The sequence shown here is derived from an EMBL/GenBank/DDBJ whole genome shotgun (WGS) entry which is preliminary data.</text>
</comment>
<sequence length="16" mass="1599">MAVVVGVSPLRAISLS</sequence>
<dbReference type="EMBL" id="VSRR010003498">
    <property type="protein sequence ID" value="MPC36363.1"/>
    <property type="molecule type" value="Genomic_DNA"/>
</dbReference>
<reference evidence="1 2" key="1">
    <citation type="submission" date="2019-05" db="EMBL/GenBank/DDBJ databases">
        <title>Another draft genome of Portunus trituberculatus and its Hox gene families provides insights of decapod evolution.</title>
        <authorList>
            <person name="Jeong J.-H."/>
            <person name="Song I."/>
            <person name="Kim S."/>
            <person name="Choi T."/>
            <person name="Kim D."/>
            <person name="Ryu S."/>
            <person name="Kim W."/>
        </authorList>
    </citation>
    <scope>NUCLEOTIDE SEQUENCE [LARGE SCALE GENOMIC DNA]</scope>
    <source>
        <tissue evidence="1">Muscle</tissue>
    </source>
</reference>
<gene>
    <name evidence="1" type="ORF">E2C01_029818</name>
</gene>
<accession>A0A5B7ETY4</accession>
<organism evidence="1 2">
    <name type="scientific">Portunus trituberculatus</name>
    <name type="common">Swimming crab</name>
    <name type="synonym">Neptunus trituberculatus</name>
    <dbReference type="NCBI Taxonomy" id="210409"/>
    <lineage>
        <taxon>Eukaryota</taxon>
        <taxon>Metazoa</taxon>
        <taxon>Ecdysozoa</taxon>
        <taxon>Arthropoda</taxon>
        <taxon>Crustacea</taxon>
        <taxon>Multicrustacea</taxon>
        <taxon>Malacostraca</taxon>
        <taxon>Eumalacostraca</taxon>
        <taxon>Eucarida</taxon>
        <taxon>Decapoda</taxon>
        <taxon>Pleocyemata</taxon>
        <taxon>Brachyura</taxon>
        <taxon>Eubrachyura</taxon>
        <taxon>Portunoidea</taxon>
        <taxon>Portunidae</taxon>
        <taxon>Portuninae</taxon>
        <taxon>Portunus</taxon>
    </lineage>
</organism>
<dbReference type="AlphaFoldDB" id="A0A5B7ETY4"/>
<proteinExistence type="predicted"/>
<evidence type="ECO:0000313" key="2">
    <source>
        <dbReference type="Proteomes" id="UP000324222"/>
    </source>
</evidence>
<name>A0A5B7ETY4_PORTR</name>
<dbReference type="Proteomes" id="UP000324222">
    <property type="component" value="Unassembled WGS sequence"/>
</dbReference>
<keyword evidence="2" id="KW-1185">Reference proteome</keyword>
<evidence type="ECO:0000313" key="1">
    <source>
        <dbReference type="EMBL" id="MPC36363.1"/>
    </source>
</evidence>
<protein>
    <submittedName>
        <fullName evidence="1">Uncharacterized protein</fullName>
    </submittedName>
</protein>